<dbReference type="EMBL" id="BMYR01000009">
    <property type="protein sequence ID" value="GGW67025.1"/>
    <property type="molecule type" value="Genomic_DNA"/>
</dbReference>
<accession>A0ABQ2WPH6</accession>
<dbReference type="RefSeq" id="WP_189483446.1">
    <property type="nucleotide sequence ID" value="NZ_BMYR01000009.1"/>
</dbReference>
<reference evidence="2" key="1">
    <citation type="journal article" date="2019" name="Int. J. Syst. Evol. Microbiol.">
        <title>The Global Catalogue of Microorganisms (GCM) 10K type strain sequencing project: providing services to taxonomists for standard genome sequencing and annotation.</title>
        <authorList>
            <consortium name="The Broad Institute Genomics Platform"/>
            <consortium name="The Broad Institute Genome Sequencing Center for Infectious Disease"/>
            <person name="Wu L."/>
            <person name="Ma J."/>
        </authorList>
    </citation>
    <scope>NUCLEOTIDE SEQUENCE [LARGE SCALE GENOMIC DNA]</scope>
    <source>
        <strain evidence="2">KCTC 23723</strain>
    </source>
</reference>
<sequence length="119" mass="13371">MYVTRNTQGEICAISVDQSSSCEEYIDNQAPELQRFLKAQLPKNVKNDSHDAAGRQLQNSDGELARVLEDVIDALTMKGILTFTDLPIAAQEKLLQRKLLRKRLGGLELISNDDDHFMP</sequence>
<comment type="caution">
    <text evidence="1">The sequence shown here is derived from an EMBL/GenBank/DDBJ whole genome shotgun (WGS) entry which is preliminary data.</text>
</comment>
<organism evidence="1 2">
    <name type="scientific">Alishewanella tabrizica</name>
    <dbReference type="NCBI Taxonomy" id="671278"/>
    <lineage>
        <taxon>Bacteria</taxon>
        <taxon>Pseudomonadati</taxon>
        <taxon>Pseudomonadota</taxon>
        <taxon>Gammaproteobacteria</taxon>
        <taxon>Alteromonadales</taxon>
        <taxon>Alteromonadaceae</taxon>
        <taxon>Alishewanella</taxon>
    </lineage>
</organism>
<protein>
    <recommendedName>
        <fullName evidence="3">Tryptophan synthase subunit beta like protein</fullName>
    </recommendedName>
</protein>
<name>A0ABQ2WPH6_9ALTE</name>
<keyword evidence="2" id="KW-1185">Reference proteome</keyword>
<evidence type="ECO:0000313" key="1">
    <source>
        <dbReference type="EMBL" id="GGW67025.1"/>
    </source>
</evidence>
<gene>
    <name evidence="1" type="ORF">GCM10008111_23820</name>
</gene>
<dbReference type="Proteomes" id="UP000634667">
    <property type="component" value="Unassembled WGS sequence"/>
</dbReference>
<evidence type="ECO:0000313" key="2">
    <source>
        <dbReference type="Proteomes" id="UP000634667"/>
    </source>
</evidence>
<proteinExistence type="predicted"/>
<evidence type="ECO:0008006" key="3">
    <source>
        <dbReference type="Google" id="ProtNLM"/>
    </source>
</evidence>